<evidence type="ECO:0000259" key="3">
    <source>
        <dbReference type="Pfam" id="PF10531"/>
    </source>
</evidence>
<feature type="domain" description="Soluble ligand binding" evidence="3">
    <location>
        <begin position="69"/>
        <end position="116"/>
    </location>
</feature>
<dbReference type="Pfam" id="PF02563">
    <property type="entry name" value="Poly_export"/>
    <property type="match status" value="1"/>
</dbReference>
<protein>
    <submittedName>
        <fullName evidence="4">Capsule polysaccharide export protein</fullName>
    </submittedName>
</protein>
<accession>A0A063Y3W6</accession>
<dbReference type="PANTHER" id="PTHR33619:SF3">
    <property type="entry name" value="POLYSACCHARIDE EXPORT PROTEIN GFCE-RELATED"/>
    <property type="match status" value="1"/>
</dbReference>
<organism evidence="4 5">
    <name type="scientific">Nitrincola lacisaponensis</name>
    <dbReference type="NCBI Taxonomy" id="267850"/>
    <lineage>
        <taxon>Bacteria</taxon>
        <taxon>Pseudomonadati</taxon>
        <taxon>Pseudomonadota</taxon>
        <taxon>Gammaproteobacteria</taxon>
        <taxon>Oceanospirillales</taxon>
        <taxon>Oceanospirillaceae</taxon>
        <taxon>Nitrincola</taxon>
    </lineage>
</organism>
<keyword evidence="1" id="KW-0732">Signal</keyword>
<dbReference type="InterPro" id="IPR019554">
    <property type="entry name" value="Soluble_ligand-bd"/>
</dbReference>
<gene>
    <name evidence="4" type="ORF">ADINL_2356</name>
</gene>
<evidence type="ECO:0000256" key="1">
    <source>
        <dbReference type="ARBA" id="ARBA00022729"/>
    </source>
</evidence>
<comment type="caution">
    <text evidence="4">The sequence shown here is derived from an EMBL/GenBank/DDBJ whole genome shotgun (WGS) entry which is preliminary data.</text>
</comment>
<reference evidence="4 5" key="1">
    <citation type="journal article" date="2005" name="Int. J. Syst. Evol. Microbiol.">
        <title>Nitrincola lacisaponensis gen. nov., sp. nov., a novel alkaliphilic bacterium isolated from an alkaline, saline lake.</title>
        <authorList>
            <person name="Dimitriu P.A."/>
            <person name="Shukla S.K."/>
            <person name="Conradt J."/>
            <person name="Marquez M.C."/>
            <person name="Ventosa A."/>
            <person name="Maglia A."/>
            <person name="Peyton B.M."/>
            <person name="Pinkart H.C."/>
            <person name="Mormile M.R."/>
        </authorList>
    </citation>
    <scope>NUCLEOTIDE SEQUENCE [LARGE SCALE GENOMIC DNA]</scope>
    <source>
        <strain evidence="4 5">4CA</strain>
    </source>
</reference>
<dbReference type="Gene3D" id="3.10.560.10">
    <property type="entry name" value="Outer membrane lipoprotein wza domain like"/>
    <property type="match status" value="1"/>
</dbReference>
<feature type="domain" description="Polysaccharide export protein N-terminal" evidence="2">
    <location>
        <begin position="2"/>
        <end position="62"/>
    </location>
</feature>
<name>A0A063Y3W6_9GAMM</name>
<dbReference type="PANTHER" id="PTHR33619">
    <property type="entry name" value="POLYSACCHARIDE EXPORT PROTEIN GFCE-RELATED"/>
    <property type="match status" value="1"/>
</dbReference>
<evidence type="ECO:0000259" key="2">
    <source>
        <dbReference type="Pfam" id="PF02563"/>
    </source>
</evidence>
<evidence type="ECO:0000313" key="5">
    <source>
        <dbReference type="Proteomes" id="UP000027318"/>
    </source>
</evidence>
<dbReference type="Gene3D" id="3.30.1950.10">
    <property type="entry name" value="wza like domain"/>
    <property type="match status" value="1"/>
</dbReference>
<keyword evidence="5" id="KW-1185">Reference proteome</keyword>
<dbReference type="EMBL" id="JMSZ01000032">
    <property type="protein sequence ID" value="KDE39227.1"/>
    <property type="molecule type" value="Genomic_DNA"/>
</dbReference>
<dbReference type="Proteomes" id="UP000027318">
    <property type="component" value="Unassembled WGS sequence"/>
</dbReference>
<dbReference type="AlphaFoldDB" id="A0A063Y3W6"/>
<evidence type="ECO:0000313" key="4">
    <source>
        <dbReference type="EMBL" id="KDE39227.1"/>
    </source>
</evidence>
<proteinExistence type="predicted"/>
<dbReference type="STRING" id="267850.ADINL_2356"/>
<sequence length="149" mass="16018">MISVWREDELNRQLVVLPDGRISYPLVGHVMAAGQSAEVLEAQLTEKLREFITEPQVSVSVTSVSGNVAFVFGQVNNPGPLLMSRDLSVVQALALAGGFTPFASTGRIKIIREQGDSKTVLSVDYPAIERGGDQQTNISLRAGDVIIVP</sequence>
<dbReference type="GO" id="GO:0015159">
    <property type="term" value="F:polysaccharide transmembrane transporter activity"/>
    <property type="evidence" value="ECO:0007669"/>
    <property type="project" value="InterPro"/>
</dbReference>
<dbReference type="InterPro" id="IPR049712">
    <property type="entry name" value="Poly_export"/>
</dbReference>
<dbReference type="Pfam" id="PF10531">
    <property type="entry name" value="SLBB"/>
    <property type="match status" value="1"/>
</dbReference>
<dbReference type="InterPro" id="IPR003715">
    <property type="entry name" value="Poly_export_N"/>
</dbReference>